<reference evidence="5 7" key="2">
    <citation type="journal article" date="2020" name="Int. J. Syst. Evol. Microbiol.">
        <title>Sulfuracidifex tepidarius gen. nov., sp. nov. and transfer of Sulfolobus metallicus Huber and Stetter 1992 to the genus Sulfuracidifex as Sulfuracidifex metallicus comb. nov.</title>
        <authorList>
            <person name="Itoh T."/>
            <person name="Miura T."/>
            <person name="Sakai H.D."/>
            <person name="Kato S."/>
            <person name="Ohkuma M."/>
            <person name="Takashina T."/>
        </authorList>
    </citation>
    <scope>NUCLEOTIDE SEQUENCE [LARGE SCALE GENOMIC DNA]</scope>
    <source>
        <strain evidence="5 7">IC-006</strain>
        <strain evidence="6">IC-007</strain>
    </source>
</reference>
<dbReference type="AlphaFoldDB" id="A0A510DVU5"/>
<dbReference type="STRING" id="1294262.GCA_001316085_00422"/>
<accession>A0A510DVU5</accession>
<dbReference type="SUPFAM" id="SSF50156">
    <property type="entry name" value="PDZ domain-like"/>
    <property type="match status" value="1"/>
</dbReference>
<dbReference type="PANTHER" id="PTHR22939:SF129">
    <property type="entry name" value="SERINE PROTEASE HTRA2, MITOCHONDRIAL"/>
    <property type="match status" value="1"/>
</dbReference>
<reference evidence="8" key="1">
    <citation type="submission" date="2018-09" db="EMBL/GenBank/DDBJ databases">
        <title>Complete Genome Sequencing of Sulfolobus sp. JCM 16834.</title>
        <authorList>
            <person name="Kato S."/>
            <person name="Itoh T."/>
            <person name="Ohkuma M."/>
        </authorList>
    </citation>
    <scope>NUCLEOTIDE SEQUENCE [LARGE SCALE GENOMIC DNA]</scope>
    <source>
        <strain evidence="8">IC-007</strain>
    </source>
</reference>
<dbReference type="InterPro" id="IPR043504">
    <property type="entry name" value="Peptidase_S1_PA_chymotrypsin"/>
</dbReference>
<name>A0A510DVU5_9CREN</name>
<dbReference type="Pfam" id="PF13365">
    <property type="entry name" value="Trypsin_2"/>
    <property type="match status" value="1"/>
</dbReference>
<dbReference type="Gene3D" id="2.30.42.10">
    <property type="match status" value="1"/>
</dbReference>
<feature type="domain" description="PDZ" evidence="4">
    <location>
        <begin position="214"/>
        <end position="266"/>
    </location>
</feature>
<proteinExistence type="inferred from homology"/>
<dbReference type="EMBL" id="AP018929">
    <property type="protein sequence ID" value="BBG24299.1"/>
    <property type="molecule type" value="Genomic_DNA"/>
</dbReference>
<dbReference type="Proteomes" id="UP000325030">
    <property type="component" value="Chromosome"/>
</dbReference>
<organism evidence="5 7">
    <name type="scientific">Sulfuracidifex tepidarius</name>
    <dbReference type="NCBI Taxonomy" id="1294262"/>
    <lineage>
        <taxon>Archaea</taxon>
        <taxon>Thermoproteota</taxon>
        <taxon>Thermoprotei</taxon>
        <taxon>Sulfolobales</taxon>
        <taxon>Sulfolobaceae</taxon>
        <taxon>Sulfuracidifex</taxon>
    </lineage>
</organism>
<gene>
    <name evidence="5" type="ORF">IC006_1609</name>
    <name evidence="6" type="ORF">IC007_1586</name>
</gene>
<dbReference type="PANTHER" id="PTHR22939">
    <property type="entry name" value="SERINE PROTEASE FAMILY S1C HTRA-RELATED"/>
    <property type="match status" value="1"/>
</dbReference>
<dbReference type="InterPro" id="IPR001940">
    <property type="entry name" value="Peptidase_S1C"/>
</dbReference>
<dbReference type="SUPFAM" id="SSF50494">
    <property type="entry name" value="Trypsin-like serine proteases"/>
    <property type="match status" value="1"/>
</dbReference>
<dbReference type="Gene3D" id="2.40.10.10">
    <property type="entry name" value="Trypsin-like serine proteases"/>
    <property type="match status" value="2"/>
</dbReference>
<evidence type="ECO:0000313" key="6">
    <source>
        <dbReference type="EMBL" id="BBG27056.1"/>
    </source>
</evidence>
<dbReference type="OrthoDB" id="350578at2157"/>
<evidence type="ECO:0000256" key="1">
    <source>
        <dbReference type="ARBA" id="ARBA00010541"/>
    </source>
</evidence>
<keyword evidence="7" id="KW-1185">Reference proteome</keyword>
<evidence type="ECO:0000256" key="2">
    <source>
        <dbReference type="ARBA" id="ARBA00022670"/>
    </source>
</evidence>
<dbReference type="InterPro" id="IPR001478">
    <property type="entry name" value="PDZ"/>
</dbReference>
<dbReference type="InterPro" id="IPR009003">
    <property type="entry name" value="Peptidase_S1_PA"/>
</dbReference>
<dbReference type="Proteomes" id="UP000322983">
    <property type="component" value="Chromosome"/>
</dbReference>
<evidence type="ECO:0000313" key="7">
    <source>
        <dbReference type="Proteomes" id="UP000322983"/>
    </source>
</evidence>
<dbReference type="GeneID" id="41717925"/>
<dbReference type="SMART" id="SM00228">
    <property type="entry name" value="PDZ"/>
    <property type="match status" value="1"/>
</dbReference>
<evidence type="ECO:0000313" key="8">
    <source>
        <dbReference type="Proteomes" id="UP000325030"/>
    </source>
</evidence>
<accession>A0A510E3J3</accession>
<dbReference type="Pfam" id="PF17820">
    <property type="entry name" value="PDZ_6"/>
    <property type="match status" value="1"/>
</dbReference>
<comment type="similarity">
    <text evidence="1">Belongs to the peptidase S1C family.</text>
</comment>
<protein>
    <recommendedName>
        <fullName evidence="4">PDZ domain-containing protein</fullName>
    </recommendedName>
</protein>
<dbReference type="InterPro" id="IPR041489">
    <property type="entry name" value="PDZ_6"/>
</dbReference>
<dbReference type="PRINTS" id="PR00834">
    <property type="entry name" value="PROTEASES2C"/>
</dbReference>
<keyword evidence="2" id="KW-0645">Protease</keyword>
<evidence type="ECO:0000256" key="3">
    <source>
        <dbReference type="ARBA" id="ARBA00022801"/>
    </source>
</evidence>
<dbReference type="GO" id="GO:0004252">
    <property type="term" value="F:serine-type endopeptidase activity"/>
    <property type="evidence" value="ECO:0007669"/>
    <property type="project" value="InterPro"/>
</dbReference>
<evidence type="ECO:0000259" key="4">
    <source>
        <dbReference type="PROSITE" id="PS50106"/>
    </source>
</evidence>
<dbReference type="RefSeq" id="WP_149528562.1">
    <property type="nucleotide sequence ID" value="NZ_AP018929.1"/>
</dbReference>
<dbReference type="GO" id="GO:0006508">
    <property type="term" value="P:proteolysis"/>
    <property type="evidence" value="ECO:0007669"/>
    <property type="project" value="UniProtKB-KW"/>
</dbReference>
<dbReference type="EMBL" id="AP018930">
    <property type="protein sequence ID" value="BBG27056.1"/>
    <property type="molecule type" value="Genomic_DNA"/>
</dbReference>
<dbReference type="PROSITE" id="PS50106">
    <property type="entry name" value="PDZ"/>
    <property type="match status" value="1"/>
</dbReference>
<dbReference type="InterPro" id="IPR036034">
    <property type="entry name" value="PDZ_sf"/>
</dbReference>
<keyword evidence="3" id="KW-0378">Hydrolase</keyword>
<sequence length="308" mass="33756">MMKSLNDLIETVSQSVVTIISRPFSINDYVQGRVIQGGSGFCVSKGRIITNLHVVEGTKEVQILTKDTISKKGRVIHVNPINDLALIEADVEIPPLKVSENVRIGDFVIVLGSPFLFDLGDLTVSFGIISSVNREIRSPFGYNMYVYQTDAAVNPGNSGGPVVNMNGQVVGVAQSHLDKSENINFLVPARSLQSFLFNVYKNGMYLAPFTGIDKIRVINRVIGKYLSLDVDYGLMIQSILNDSPAQRAGLLVGDVILSANGVPLRSTLDLWNVSERVSPGVLNLVVLREKKKYSAKLEIEGRRLDHIS</sequence>
<dbReference type="KEGG" id="step:IC006_1609"/>
<evidence type="ECO:0000313" key="5">
    <source>
        <dbReference type="EMBL" id="BBG24299.1"/>
    </source>
</evidence>